<sequence>MTHTPDNEDELGLGGYLAILLERRNSIAATVALTLVVGGLYLLTATPVYRANAVLRIEQEGSSLGQLDELLSDAPSVAATEIEVLNSRVLLGRVADTLRLGVSAEPRYFPVLGAALARAHEGPDLAPVPWWGPDTYAWGGERLQVERLNVPPELEDVPLTLVAEAAGGYALRGPDGAVLLHGEAGTAATTPPDSAPEVELLVTGLHARPGTRFQLMRRSRLAVVEELQRALRVGEKGPGTGVLTLALEGPDAALASATLQALTEAYVLTNVERRSEEAGRTLTFLDSQLPGLRQGLERAETALRDYRMGKGGVDLGLEAQAIVARSADLEKALSQLSLERSELRQRFTEHHPLFVATQNKLARLRAERAMLDTQLKGMPNAELVSAQLTRDVKVANELFLQLHNKAQEYRVLKSSTITNARIIDAPVVTRTPVRPTKPDVFAVSLVLGLVLGVASAFTRQALRQGVSNPTALEAALKVPVYASLPLGPESD</sequence>
<dbReference type="PANTHER" id="PTHR32309">
    <property type="entry name" value="TYROSINE-PROTEIN KINASE"/>
    <property type="match status" value="1"/>
</dbReference>
<evidence type="ECO:0000256" key="4">
    <source>
        <dbReference type="ARBA" id="ARBA00022989"/>
    </source>
</evidence>
<evidence type="ECO:0000256" key="1">
    <source>
        <dbReference type="ARBA" id="ARBA00004651"/>
    </source>
</evidence>
<name>A0ABX9Q7Z9_9BACT</name>
<keyword evidence="2" id="KW-1003">Cell membrane</keyword>
<reference evidence="9 10" key="1">
    <citation type="submission" date="2018-09" db="EMBL/GenBank/DDBJ databases">
        <authorList>
            <person name="Livingstone P.G."/>
            <person name="Whitworth D.E."/>
        </authorList>
    </citation>
    <scope>NUCLEOTIDE SEQUENCE [LARGE SCALE GENOMIC DNA]</scope>
    <source>
        <strain evidence="9 10">CA031B</strain>
    </source>
</reference>
<evidence type="ECO:0000313" key="10">
    <source>
        <dbReference type="Proteomes" id="UP000278907"/>
    </source>
</evidence>
<comment type="caution">
    <text evidence="9">The sequence shown here is derived from an EMBL/GenBank/DDBJ whole genome shotgun (WGS) entry which is preliminary data.</text>
</comment>
<keyword evidence="9" id="KW-0808">Transferase</keyword>
<protein>
    <submittedName>
        <fullName evidence="9">Tyrosine protein kinase</fullName>
    </submittedName>
</protein>
<evidence type="ECO:0000313" key="9">
    <source>
        <dbReference type="EMBL" id="RKH92907.1"/>
    </source>
</evidence>
<feature type="transmembrane region" description="Helical" evidence="6">
    <location>
        <begin position="27"/>
        <end position="49"/>
    </location>
</feature>
<keyword evidence="4 6" id="KW-1133">Transmembrane helix</keyword>
<dbReference type="Pfam" id="PF23607">
    <property type="entry name" value="WZC_N"/>
    <property type="match status" value="1"/>
</dbReference>
<comment type="subcellular location">
    <subcellularLocation>
        <location evidence="1">Cell membrane</location>
        <topology evidence="1">Multi-pass membrane protein</topology>
    </subcellularLocation>
</comment>
<feature type="transmembrane region" description="Helical" evidence="6">
    <location>
        <begin position="440"/>
        <end position="458"/>
    </location>
</feature>
<dbReference type="GO" id="GO:0016301">
    <property type="term" value="F:kinase activity"/>
    <property type="evidence" value="ECO:0007669"/>
    <property type="project" value="UniProtKB-KW"/>
</dbReference>
<dbReference type="EMBL" id="RAWI01000431">
    <property type="protein sequence ID" value="RKH92907.1"/>
    <property type="molecule type" value="Genomic_DNA"/>
</dbReference>
<proteinExistence type="predicted"/>
<dbReference type="Pfam" id="PF13807">
    <property type="entry name" value="GNVR"/>
    <property type="match status" value="1"/>
</dbReference>
<evidence type="ECO:0000256" key="3">
    <source>
        <dbReference type="ARBA" id="ARBA00022692"/>
    </source>
</evidence>
<dbReference type="Pfam" id="PF02706">
    <property type="entry name" value="Wzz"/>
    <property type="match status" value="1"/>
</dbReference>
<dbReference type="InterPro" id="IPR050445">
    <property type="entry name" value="Bact_polysacc_biosynth/exp"/>
</dbReference>
<evidence type="ECO:0000256" key="5">
    <source>
        <dbReference type="ARBA" id="ARBA00023136"/>
    </source>
</evidence>
<evidence type="ECO:0000256" key="2">
    <source>
        <dbReference type="ARBA" id="ARBA00022475"/>
    </source>
</evidence>
<dbReference type="InterPro" id="IPR032807">
    <property type="entry name" value="GNVR"/>
</dbReference>
<evidence type="ECO:0000259" key="8">
    <source>
        <dbReference type="Pfam" id="PF13807"/>
    </source>
</evidence>
<keyword evidence="10" id="KW-1185">Reference proteome</keyword>
<dbReference type="Proteomes" id="UP000278907">
    <property type="component" value="Unassembled WGS sequence"/>
</dbReference>
<organism evidence="9 10">
    <name type="scientific">Corallococcus praedator</name>
    <dbReference type="NCBI Taxonomy" id="2316724"/>
    <lineage>
        <taxon>Bacteria</taxon>
        <taxon>Pseudomonadati</taxon>
        <taxon>Myxococcota</taxon>
        <taxon>Myxococcia</taxon>
        <taxon>Myxococcales</taxon>
        <taxon>Cystobacterineae</taxon>
        <taxon>Myxococcaceae</taxon>
        <taxon>Corallococcus</taxon>
    </lineage>
</organism>
<dbReference type="PANTHER" id="PTHR32309:SF32">
    <property type="entry name" value="TYROSINE-PROTEIN KINASE ETK-RELATED"/>
    <property type="match status" value="1"/>
</dbReference>
<feature type="non-terminal residue" evidence="9">
    <location>
        <position position="491"/>
    </location>
</feature>
<keyword evidence="3 6" id="KW-0812">Transmembrane</keyword>
<evidence type="ECO:0000256" key="6">
    <source>
        <dbReference type="SAM" id="Phobius"/>
    </source>
</evidence>
<evidence type="ECO:0000259" key="7">
    <source>
        <dbReference type="Pfam" id="PF02706"/>
    </source>
</evidence>
<keyword evidence="5 6" id="KW-0472">Membrane</keyword>
<keyword evidence="9" id="KW-0418">Kinase</keyword>
<feature type="domain" description="Polysaccharide chain length determinant N-terminal" evidence="7">
    <location>
        <begin position="9"/>
        <end position="98"/>
    </location>
</feature>
<dbReference type="RefSeq" id="WP_120630928.1">
    <property type="nucleotide sequence ID" value="NZ_RAWI01000431.1"/>
</dbReference>
<feature type="domain" description="Tyrosine-protein kinase G-rich" evidence="8">
    <location>
        <begin position="387"/>
        <end position="461"/>
    </location>
</feature>
<accession>A0ABX9Q7Z9</accession>
<dbReference type="InterPro" id="IPR003856">
    <property type="entry name" value="LPS_length_determ_N"/>
</dbReference>
<gene>
    <name evidence="9" type="ORF">D7Y13_35155</name>
</gene>